<dbReference type="Proteomes" id="UP000642748">
    <property type="component" value="Unassembled WGS sequence"/>
</dbReference>
<evidence type="ECO:0000256" key="1">
    <source>
        <dbReference type="ARBA" id="ARBA00010641"/>
    </source>
</evidence>
<dbReference type="GO" id="GO:0003677">
    <property type="term" value="F:DNA binding"/>
    <property type="evidence" value="ECO:0007669"/>
    <property type="project" value="InterPro"/>
</dbReference>
<dbReference type="EMBL" id="BONZ01000118">
    <property type="protein sequence ID" value="GIH21188.1"/>
    <property type="molecule type" value="Genomic_DNA"/>
</dbReference>
<comment type="caution">
    <text evidence="7">The sequence shown here is derived from an EMBL/GenBank/DDBJ whole genome shotgun (WGS) entry which is preliminary data.</text>
</comment>
<evidence type="ECO:0000313" key="8">
    <source>
        <dbReference type="Proteomes" id="UP000642748"/>
    </source>
</evidence>
<feature type="domain" description="RNA polymerase sigma-70 region 2" evidence="5">
    <location>
        <begin position="38"/>
        <end position="103"/>
    </location>
</feature>
<dbReference type="GO" id="GO:0016987">
    <property type="term" value="F:sigma factor activity"/>
    <property type="evidence" value="ECO:0007669"/>
    <property type="project" value="UniProtKB-KW"/>
</dbReference>
<protein>
    <submittedName>
        <fullName evidence="7">RNA polymerase sigma24 factor</fullName>
    </submittedName>
</protein>
<dbReference type="InterPro" id="IPR013324">
    <property type="entry name" value="RNA_pol_sigma_r3/r4-like"/>
</dbReference>
<proteinExistence type="inferred from homology"/>
<evidence type="ECO:0000256" key="3">
    <source>
        <dbReference type="ARBA" id="ARBA00023082"/>
    </source>
</evidence>
<dbReference type="InterPro" id="IPR013249">
    <property type="entry name" value="RNA_pol_sigma70_r4_t2"/>
</dbReference>
<dbReference type="PANTHER" id="PTHR43133">
    <property type="entry name" value="RNA POLYMERASE ECF-TYPE SIGMA FACTO"/>
    <property type="match status" value="1"/>
</dbReference>
<evidence type="ECO:0000259" key="6">
    <source>
        <dbReference type="Pfam" id="PF08281"/>
    </source>
</evidence>
<keyword evidence="3" id="KW-0731">Sigma factor</keyword>
<dbReference type="InterPro" id="IPR039425">
    <property type="entry name" value="RNA_pol_sigma-70-like"/>
</dbReference>
<dbReference type="Pfam" id="PF08281">
    <property type="entry name" value="Sigma70_r4_2"/>
    <property type="match status" value="1"/>
</dbReference>
<dbReference type="AlphaFoldDB" id="A0A8J3R3S1"/>
<name>A0A8J3R3S1_9ACTN</name>
<keyword evidence="8" id="KW-1185">Reference proteome</keyword>
<reference evidence="7" key="1">
    <citation type="submission" date="2021-01" db="EMBL/GenBank/DDBJ databases">
        <title>Whole genome shotgun sequence of Rugosimonospora africana NBRC 104875.</title>
        <authorList>
            <person name="Komaki H."/>
            <person name="Tamura T."/>
        </authorList>
    </citation>
    <scope>NUCLEOTIDE SEQUENCE</scope>
    <source>
        <strain evidence="7">NBRC 104875</strain>
    </source>
</reference>
<dbReference type="Gene3D" id="1.10.10.10">
    <property type="entry name" value="Winged helix-like DNA-binding domain superfamily/Winged helix DNA-binding domain"/>
    <property type="match status" value="1"/>
</dbReference>
<dbReference type="PANTHER" id="PTHR43133:SF46">
    <property type="entry name" value="RNA POLYMERASE SIGMA-70 FACTOR ECF SUBFAMILY"/>
    <property type="match status" value="1"/>
</dbReference>
<organism evidence="7 8">
    <name type="scientific">Rugosimonospora africana</name>
    <dbReference type="NCBI Taxonomy" id="556532"/>
    <lineage>
        <taxon>Bacteria</taxon>
        <taxon>Bacillati</taxon>
        <taxon>Actinomycetota</taxon>
        <taxon>Actinomycetes</taxon>
        <taxon>Micromonosporales</taxon>
        <taxon>Micromonosporaceae</taxon>
        <taxon>Rugosimonospora</taxon>
    </lineage>
</organism>
<keyword evidence="2" id="KW-0805">Transcription regulation</keyword>
<dbReference type="CDD" id="cd06171">
    <property type="entry name" value="Sigma70_r4"/>
    <property type="match status" value="1"/>
</dbReference>
<keyword evidence="4" id="KW-0804">Transcription</keyword>
<gene>
    <name evidence="7" type="ORF">Raf01_93600</name>
</gene>
<dbReference type="SUPFAM" id="SSF88946">
    <property type="entry name" value="Sigma2 domain of RNA polymerase sigma factors"/>
    <property type="match status" value="1"/>
</dbReference>
<dbReference type="SUPFAM" id="SSF88659">
    <property type="entry name" value="Sigma3 and sigma4 domains of RNA polymerase sigma factors"/>
    <property type="match status" value="1"/>
</dbReference>
<sequence>MLIGMNLMPPGRNSEVMDEDDALIAAVAEGDDTALRELFGRHAPWLAGRLRAVLPAADVEDVLQETFLAVWRGARGFRLEGSVGGWLWGIARRQAAAWLRRRGPAEVLLPAVEAADGRDPGDPAEAALSAAEVADAVKVLGPEGSAVREVWRLMYVEDRTVAEVAELMGVAEGTVKSRAHRARQLLRAALRPHEPVPDGGDR</sequence>
<dbReference type="Gene3D" id="1.10.1740.10">
    <property type="match status" value="1"/>
</dbReference>
<dbReference type="InterPro" id="IPR036388">
    <property type="entry name" value="WH-like_DNA-bd_sf"/>
</dbReference>
<evidence type="ECO:0000256" key="4">
    <source>
        <dbReference type="ARBA" id="ARBA00023163"/>
    </source>
</evidence>
<dbReference type="InterPro" id="IPR013325">
    <property type="entry name" value="RNA_pol_sigma_r2"/>
</dbReference>
<dbReference type="Pfam" id="PF04542">
    <property type="entry name" value="Sigma70_r2"/>
    <property type="match status" value="1"/>
</dbReference>
<dbReference type="NCBIfam" id="TIGR02937">
    <property type="entry name" value="sigma70-ECF"/>
    <property type="match status" value="1"/>
</dbReference>
<comment type="similarity">
    <text evidence="1">Belongs to the sigma-70 factor family. ECF subfamily.</text>
</comment>
<feature type="domain" description="RNA polymerase sigma factor 70 region 4 type 2" evidence="6">
    <location>
        <begin position="148"/>
        <end position="186"/>
    </location>
</feature>
<accession>A0A8J3R3S1</accession>
<dbReference type="GO" id="GO:0006352">
    <property type="term" value="P:DNA-templated transcription initiation"/>
    <property type="evidence" value="ECO:0007669"/>
    <property type="project" value="InterPro"/>
</dbReference>
<dbReference type="InterPro" id="IPR014284">
    <property type="entry name" value="RNA_pol_sigma-70_dom"/>
</dbReference>
<evidence type="ECO:0000256" key="2">
    <source>
        <dbReference type="ARBA" id="ARBA00023015"/>
    </source>
</evidence>
<evidence type="ECO:0000259" key="5">
    <source>
        <dbReference type="Pfam" id="PF04542"/>
    </source>
</evidence>
<dbReference type="InterPro" id="IPR007627">
    <property type="entry name" value="RNA_pol_sigma70_r2"/>
</dbReference>
<evidence type="ECO:0000313" key="7">
    <source>
        <dbReference type="EMBL" id="GIH21188.1"/>
    </source>
</evidence>